<dbReference type="SMART" id="SM00317">
    <property type="entry name" value="SET"/>
    <property type="match status" value="1"/>
</dbReference>
<dbReference type="CDD" id="cd20071">
    <property type="entry name" value="SET_SMYD"/>
    <property type="match status" value="1"/>
</dbReference>
<evidence type="ECO:0000259" key="1">
    <source>
        <dbReference type="PROSITE" id="PS50280"/>
    </source>
</evidence>
<name>A0A0G0LVI7_9BACT</name>
<feature type="domain" description="SET" evidence="1">
    <location>
        <begin position="548"/>
        <end position="645"/>
    </location>
</feature>
<dbReference type="PANTHER" id="PTHR12350">
    <property type="entry name" value="HISTONE-LYSINE N-METHYLTRANSFERASE-RELATED"/>
    <property type="match status" value="1"/>
</dbReference>
<dbReference type="Pfam" id="PF00856">
    <property type="entry name" value="SET"/>
    <property type="match status" value="1"/>
</dbReference>
<dbReference type="PROSITE" id="PS50280">
    <property type="entry name" value="SET"/>
    <property type="match status" value="1"/>
</dbReference>
<evidence type="ECO:0000313" key="3">
    <source>
        <dbReference type="Proteomes" id="UP000034235"/>
    </source>
</evidence>
<dbReference type="SUPFAM" id="SSF82199">
    <property type="entry name" value="SET domain"/>
    <property type="match status" value="1"/>
</dbReference>
<dbReference type="InterPro" id="IPR053201">
    <property type="entry name" value="Flavunoidine_N-MTase"/>
</dbReference>
<dbReference type="EMBL" id="LBUP01000011">
    <property type="protein sequence ID" value="KKQ65409.1"/>
    <property type="molecule type" value="Genomic_DNA"/>
</dbReference>
<dbReference type="Gene3D" id="2.170.270.10">
    <property type="entry name" value="SET domain"/>
    <property type="match status" value="1"/>
</dbReference>
<dbReference type="InterPro" id="IPR046341">
    <property type="entry name" value="SET_dom_sf"/>
</dbReference>
<dbReference type="InterPro" id="IPR001214">
    <property type="entry name" value="SET_dom"/>
</dbReference>
<gene>
    <name evidence="2" type="ORF">US86_C0011G0008</name>
</gene>
<organism evidence="2 3">
    <name type="scientific">Candidatus Daviesbacteria bacterium GW2011_GWA2_38_24</name>
    <dbReference type="NCBI Taxonomy" id="1618422"/>
    <lineage>
        <taxon>Bacteria</taxon>
        <taxon>Candidatus Daviesiibacteriota</taxon>
    </lineage>
</organism>
<dbReference type="AlphaFoldDB" id="A0A0G0LVI7"/>
<reference evidence="2 3" key="1">
    <citation type="journal article" date="2015" name="Nature">
        <title>rRNA introns, odd ribosomes, and small enigmatic genomes across a large radiation of phyla.</title>
        <authorList>
            <person name="Brown C.T."/>
            <person name="Hug L.A."/>
            <person name="Thomas B.C."/>
            <person name="Sharon I."/>
            <person name="Castelle C.J."/>
            <person name="Singh A."/>
            <person name="Wilkins M.J."/>
            <person name="Williams K.H."/>
            <person name="Banfield J.F."/>
        </authorList>
    </citation>
    <scope>NUCLEOTIDE SEQUENCE [LARGE SCALE GENOMIC DNA]</scope>
</reference>
<comment type="caution">
    <text evidence="2">The sequence shown here is derived from an EMBL/GenBank/DDBJ whole genome shotgun (WGS) entry which is preliminary data.</text>
</comment>
<protein>
    <submittedName>
        <fullName evidence="2">Nuclear protein SET</fullName>
    </submittedName>
</protein>
<sequence length="703" mass="81571">MKKSFVDPIFLCNPNLQIFDPSQQKCKLISLHELSGSTDNTNLACLTKELIAIYNSYSNQPHLKNKILNRIMRSIVNYCLAVNLIPKPSIDRQRKEYEEIVNLTYQYLAKQSFALESSFIFALYIEVLPVLLKSNQVTDKFLNSAGYNSRAQIISTIKTIIDVLQPDSEFRKFYIISPTCSHYNAQLNNVENSYDRGLLDEFYLPQVYDLLSPIKRIVSILMRYGIPVEVYIPQIDPWHDARQMLAMVPVAVWRYVSEERIVEMLVTTNKLSNKFHSLAEEYFSDLNKNAYKPCTLSDALIKEGSIIDLTYKYNNFFEQAYNVYLEITKRTRNMHVKWADLSTEEVQAFVDYLEFDDAYQELIQEIIREYQWTPQECEMFKQMVVSLATPEWGGLHDTQAFYARESIRRLDKHAENWRRVFNIDLEIRKLLDNSNFYPDLNVKERESEAIKLVTLVDALANIGIGGRAIFNTTVYFAFGTQLGYLSSNEIGAIMWPIQEATDRQALDAMNRGYKFIKGNIKDIIPLIVPEKAGLQPLGKREMKVNLHKYLKITKTKDKEWGVFTDVDILTGSLVIVGKPRGVCKQRTDMSFQVDKDSHVLLDDPAEKLNHSCDPNLGVRLNFYGGYNFYAKRDIRKGEELTWCYPTTEYISISVPNCLCSSHKCLKQIKGWEYLPEEMKQDFIKQKYVPQFILDLEALSNREL</sequence>
<evidence type="ECO:0000313" key="2">
    <source>
        <dbReference type="EMBL" id="KKQ65409.1"/>
    </source>
</evidence>
<accession>A0A0G0LVI7</accession>
<proteinExistence type="predicted"/>
<dbReference type="Proteomes" id="UP000034235">
    <property type="component" value="Unassembled WGS sequence"/>
</dbReference>